<dbReference type="EMBL" id="CP002630">
    <property type="protein sequence ID" value="AEB10904.1"/>
    <property type="molecule type" value="Genomic_DNA"/>
</dbReference>
<dbReference type="AlphaFoldDB" id="F2NLS4"/>
<sequence>MRRLIVLITLSLLWGSLAWAQTGVAVKIPEILRLYVNGLETQQVPVTVHEGRVTPEALEILVIANTSWTLVASSTPLVGPTTLPPERLRLGGVPLSAAPRVLTAGRGAWRARLPLTVRLVPGDPEGTYRSVITLQLARP</sequence>
<name>F2NLS4_MARHT</name>
<feature type="chain" id="PRO_5003282725" evidence="1">
    <location>
        <begin position="21"/>
        <end position="139"/>
    </location>
</feature>
<evidence type="ECO:0000256" key="1">
    <source>
        <dbReference type="SAM" id="SignalP"/>
    </source>
</evidence>
<evidence type="ECO:0000313" key="3">
    <source>
        <dbReference type="Proteomes" id="UP000007030"/>
    </source>
</evidence>
<keyword evidence="3" id="KW-1185">Reference proteome</keyword>
<keyword evidence="1" id="KW-0732">Signal</keyword>
<gene>
    <name evidence="2" type="ordered locus">Marky_0141</name>
</gene>
<protein>
    <submittedName>
        <fullName evidence="2">Uncharacterized protein</fullName>
    </submittedName>
</protein>
<organism evidence="2 3">
    <name type="scientific">Marinithermus hydrothermalis (strain DSM 14884 / JCM 11576 / T1)</name>
    <dbReference type="NCBI Taxonomy" id="869210"/>
    <lineage>
        <taxon>Bacteria</taxon>
        <taxon>Thermotogati</taxon>
        <taxon>Deinococcota</taxon>
        <taxon>Deinococci</taxon>
        <taxon>Thermales</taxon>
        <taxon>Thermaceae</taxon>
        <taxon>Marinithermus</taxon>
    </lineage>
</organism>
<dbReference type="KEGG" id="mhd:Marky_0141"/>
<dbReference type="RefSeq" id="WP_013702959.1">
    <property type="nucleotide sequence ID" value="NC_015387.1"/>
</dbReference>
<dbReference type="HOGENOM" id="CLU_1842723_0_0_0"/>
<dbReference type="eggNOG" id="ENOG50347FS">
    <property type="taxonomic scope" value="Bacteria"/>
</dbReference>
<accession>F2NLS4</accession>
<dbReference type="OrthoDB" id="9831249at2"/>
<dbReference type="Proteomes" id="UP000007030">
    <property type="component" value="Chromosome"/>
</dbReference>
<evidence type="ECO:0000313" key="2">
    <source>
        <dbReference type="EMBL" id="AEB10904.1"/>
    </source>
</evidence>
<reference evidence="2 3" key="1">
    <citation type="journal article" date="2012" name="Stand. Genomic Sci.">
        <title>Complete genome sequence of the aerobic, heterotroph Marinithermus hydrothermalis type strain (T1(T)) from a deep-sea hydrothermal vent chimney.</title>
        <authorList>
            <person name="Copeland A."/>
            <person name="Gu W."/>
            <person name="Yasawong M."/>
            <person name="Lapidus A."/>
            <person name="Lucas S."/>
            <person name="Deshpande S."/>
            <person name="Pagani I."/>
            <person name="Tapia R."/>
            <person name="Cheng J.F."/>
            <person name="Goodwin L.A."/>
            <person name="Pitluck S."/>
            <person name="Liolios K."/>
            <person name="Ivanova N."/>
            <person name="Mavromatis K."/>
            <person name="Mikhailova N."/>
            <person name="Pati A."/>
            <person name="Chen A."/>
            <person name="Palaniappan K."/>
            <person name="Land M."/>
            <person name="Pan C."/>
            <person name="Brambilla E.M."/>
            <person name="Rohde M."/>
            <person name="Tindall B.J."/>
            <person name="Sikorski J."/>
            <person name="Goker M."/>
            <person name="Detter J.C."/>
            <person name="Bristow J."/>
            <person name="Eisen J.A."/>
            <person name="Markowitz V."/>
            <person name="Hugenholtz P."/>
            <person name="Kyrpides N.C."/>
            <person name="Klenk H.P."/>
            <person name="Woyke T."/>
        </authorList>
    </citation>
    <scope>NUCLEOTIDE SEQUENCE [LARGE SCALE GENOMIC DNA]</scope>
    <source>
        <strain evidence="3">DSM 14884 / JCM 11576 / T1</strain>
    </source>
</reference>
<proteinExistence type="predicted"/>
<feature type="signal peptide" evidence="1">
    <location>
        <begin position="1"/>
        <end position="20"/>
    </location>
</feature>